<gene>
    <name evidence="1" type="ORF">DPMN_061929</name>
</gene>
<dbReference type="Proteomes" id="UP000828390">
    <property type="component" value="Unassembled WGS sequence"/>
</dbReference>
<dbReference type="AlphaFoldDB" id="A0A9D4C8V9"/>
<sequence length="86" mass="9671">MDTVLPVSTDSAISSAKTRQISRVSSSEICLRLLWLRLDEVFIVKTSSSSLDTYPNQQRRMRRRTCPPGADGMVLEFPLGILDFPL</sequence>
<accession>A0A9D4C8V9</accession>
<reference evidence="1" key="1">
    <citation type="journal article" date="2019" name="bioRxiv">
        <title>The Genome of the Zebra Mussel, Dreissena polymorpha: A Resource for Invasive Species Research.</title>
        <authorList>
            <person name="McCartney M.A."/>
            <person name="Auch B."/>
            <person name="Kono T."/>
            <person name="Mallez S."/>
            <person name="Zhang Y."/>
            <person name="Obille A."/>
            <person name="Becker A."/>
            <person name="Abrahante J.E."/>
            <person name="Garbe J."/>
            <person name="Badalamenti J.P."/>
            <person name="Herman A."/>
            <person name="Mangelson H."/>
            <person name="Liachko I."/>
            <person name="Sullivan S."/>
            <person name="Sone E.D."/>
            <person name="Koren S."/>
            <person name="Silverstein K.A.T."/>
            <person name="Beckman K.B."/>
            <person name="Gohl D.M."/>
        </authorList>
    </citation>
    <scope>NUCLEOTIDE SEQUENCE</scope>
    <source>
        <strain evidence="1">Duluth1</strain>
        <tissue evidence="1">Whole animal</tissue>
    </source>
</reference>
<evidence type="ECO:0000313" key="1">
    <source>
        <dbReference type="EMBL" id="KAH3719099.1"/>
    </source>
</evidence>
<name>A0A9D4C8V9_DREPO</name>
<evidence type="ECO:0000313" key="2">
    <source>
        <dbReference type="Proteomes" id="UP000828390"/>
    </source>
</evidence>
<reference evidence="1" key="2">
    <citation type="submission" date="2020-11" db="EMBL/GenBank/DDBJ databases">
        <authorList>
            <person name="McCartney M.A."/>
            <person name="Auch B."/>
            <person name="Kono T."/>
            <person name="Mallez S."/>
            <person name="Becker A."/>
            <person name="Gohl D.M."/>
            <person name="Silverstein K.A.T."/>
            <person name="Koren S."/>
            <person name="Bechman K.B."/>
            <person name="Herman A."/>
            <person name="Abrahante J.E."/>
            <person name="Garbe J."/>
        </authorList>
    </citation>
    <scope>NUCLEOTIDE SEQUENCE</scope>
    <source>
        <strain evidence="1">Duluth1</strain>
        <tissue evidence="1">Whole animal</tissue>
    </source>
</reference>
<keyword evidence="2" id="KW-1185">Reference proteome</keyword>
<organism evidence="1 2">
    <name type="scientific">Dreissena polymorpha</name>
    <name type="common">Zebra mussel</name>
    <name type="synonym">Mytilus polymorpha</name>
    <dbReference type="NCBI Taxonomy" id="45954"/>
    <lineage>
        <taxon>Eukaryota</taxon>
        <taxon>Metazoa</taxon>
        <taxon>Spiralia</taxon>
        <taxon>Lophotrochozoa</taxon>
        <taxon>Mollusca</taxon>
        <taxon>Bivalvia</taxon>
        <taxon>Autobranchia</taxon>
        <taxon>Heteroconchia</taxon>
        <taxon>Euheterodonta</taxon>
        <taxon>Imparidentia</taxon>
        <taxon>Neoheterodontei</taxon>
        <taxon>Myida</taxon>
        <taxon>Dreissenoidea</taxon>
        <taxon>Dreissenidae</taxon>
        <taxon>Dreissena</taxon>
    </lineage>
</organism>
<dbReference type="EMBL" id="JAIWYP010000013">
    <property type="protein sequence ID" value="KAH3719099.1"/>
    <property type="molecule type" value="Genomic_DNA"/>
</dbReference>
<protein>
    <submittedName>
        <fullName evidence="1">Uncharacterized protein</fullName>
    </submittedName>
</protein>
<comment type="caution">
    <text evidence="1">The sequence shown here is derived from an EMBL/GenBank/DDBJ whole genome shotgun (WGS) entry which is preliminary data.</text>
</comment>
<proteinExistence type="predicted"/>